<keyword evidence="11" id="KW-1185">Reference proteome</keyword>
<dbReference type="STRING" id="578462.A0A0L0S468"/>
<evidence type="ECO:0000256" key="6">
    <source>
        <dbReference type="ARBA" id="ARBA00023136"/>
    </source>
</evidence>
<feature type="transmembrane region" description="Helical" evidence="8">
    <location>
        <begin position="17"/>
        <end position="38"/>
    </location>
</feature>
<feature type="transmembrane region" description="Helical" evidence="8">
    <location>
        <begin position="204"/>
        <end position="223"/>
    </location>
</feature>
<dbReference type="EMBL" id="GG745331">
    <property type="protein sequence ID" value="KNE57190.1"/>
    <property type="molecule type" value="Genomic_DNA"/>
</dbReference>
<dbReference type="PANTHER" id="PTHR43029:SF10">
    <property type="entry name" value="AMMONIUM TRANSPORTER MEP2"/>
    <property type="match status" value="1"/>
</dbReference>
<keyword evidence="7 8" id="KW-0924">Ammonia transport</keyword>
<sequence length="507" mass="52957">MSTPSGTVPPPPAAGDVAFVLVGTAMVFIMIPGLGYFYAGMARDKNALSLMLISILSLAIVLIQWFVIGYSLVFSTTGGPFLGNGQFAFLMGVGGDQTVAVTLPNLAFCIFQGMFAAITPALAVGAVAERFSLIPTCIFILVWTTLVYDPIAYWTWGANGWLNQLGALDFAGGTPVHMASGVSGLALALAVGKRRPSDDPPKPHSMSSVILGTALLWFGWFGFNGASALGANARAALAILDTNLAASAGALAWLVVDYIRDRRVSALGFCSGAVAGLVAITPACGFVGPAAALAFGVIAGVGCNWSSRWKHYLGYDDALDAWGMHGVGGIIGNFLTGVFAEKYWISLDGTTKPGGALSGNPMQIVWQLVSIGAAAAWAFVITYLIVKGMALLRLPLRISAEGEEDGIDHAQMGEHTFDYVGERISASIDYKRTMSQELQLVPLKKPAEVAPMPVASPVAVVPAVHAVVPAQMVAVVADPALEVENVGMSTAALVQHEPEVEGERMGP</sequence>
<keyword evidence="5 8" id="KW-1133">Transmembrane helix</keyword>
<feature type="transmembrane region" description="Helical" evidence="8">
    <location>
        <begin position="365"/>
        <end position="386"/>
    </location>
</feature>
<feature type="transmembrane region" description="Helical" evidence="8">
    <location>
        <begin position="105"/>
        <end position="126"/>
    </location>
</feature>
<dbReference type="eggNOG" id="KOG0682">
    <property type="taxonomic scope" value="Eukaryota"/>
</dbReference>
<dbReference type="PANTHER" id="PTHR43029">
    <property type="entry name" value="AMMONIUM TRANSPORTER MEP2"/>
    <property type="match status" value="1"/>
</dbReference>
<dbReference type="PROSITE" id="PS01219">
    <property type="entry name" value="AMMONIUM_TRANSP"/>
    <property type="match status" value="1"/>
</dbReference>
<keyword evidence="3 8" id="KW-0813">Transport</keyword>
<evidence type="ECO:0000256" key="1">
    <source>
        <dbReference type="ARBA" id="ARBA00004141"/>
    </source>
</evidence>
<feature type="domain" description="Ammonium transporter AmtB-like" evidence="9">
    <location>
        <begin position="18"/>
        <end position="416"/>
    </location>
</feature>
<feature type="transmembrane region" description="Helical" evidence="8">
    <location>
        <begin position="50"/>
        <end position="73"/>
    </location>
</feature>
<evidence type="ECO:0000256" key="3">
    <source>
        <dbReference type="ARBA" id="ARBA00022448"/>
    </source>
</evidence>
<reference evidence="10 11" key="1">
    <citation type="submission" date="2009-11" db="EMBL/GenBank/DDBJ databases">
        <title>Annotation of Allomyces macrogynus ATCC 38327.</title>
        <authorList>
            <consortium name="The Broad Institute Genome Sequencing Platform"/>
            <person name="Russ C."/>
            <person name="Cuomo C."/>
            <person name="Burger G."/>
            <person name="Gray M.W."/>
            <person name="Holland P.W.H."/>
            <person name="King N."/>
            <person name="Lang F.B.F."/>
            <person name="Roger A.J."/>
            <person name="Ruiz-Trillo I."/>
            <person name="Young S.K."/>
            <person name="Zeng Q."/>
            <person name="Gargeya S."/>
            <person name="Fitzgerald M."/>
            <person name="Haas B."/>
            <person name="Abouelleil A."/>
            <person name="Alvarado L."/>
            <person name="Arachchi H.M."/>
            <person name="Berlin A."/>
            <person name="Chapman S.B."/>
            <person name="Gearin G."/>
            <person name="Goldberg J."/>
            <person name="Griggs A."/>
            <person name="Gujja S."/>
            <person name="Hansen M."/>
            <person name="Heiman D."/>
            <person name="Howarth C."/>
            <person name="Larimer J."/>
            <person name="Lui A."/>
            <person name="MacDonald P.J.P."/>
            <person name="McCowen C."/>
            <person name="Montmayeur A."/>
            <person name="Murphy C."/>
            <person name="Neiman D."/>
            <person name="Pearson M."/>
            <person name="Priest M."/>
            <person name="Roberts A."/>
            <person name="Saif S."/>
            <person name="Shea T."/>
            <person name="Sisk P."/>
            <person name="Stolte C."/>
            <person name="Sykes S."/>
            <person name="Wortman J."/>
            <person name="Nusbaum C."/>
            <person name="Birren B."/>
        </authorList>
    </citation>
    <scope>NUCLEOTIDE SEQUENCE [LARGE SCALE GENOMIC DNA]</scope>
    <source>
        <strain evidence="10 11">ATCC 38327</strain>
    </source>
</reference>
<evidence type="ECO:0000256" key="7">
    <source>
        <dbReference type="ARBA" id="ARBA00023177"/>
    </source>
</evidence>
<name>A0A0L0S468_ALLM3</name>
<evidence type="ECO:0000313" key="10">
    <source>
        <dbReference type="EMBL" id="KNE57191.1"/>
    </source>
</evidence>
<protein>
    <recommendedName>
        <fullName evidence="8">Ammonium transporter</fullName>
    </recommendedName>
</protein>
<dbReference type="OMA" id="MNFRAWI"/>
<organism evidence="10 11">
    <name type="scientific">Allomyces macrogynus (strain ATCC 38327)</name>
    <name type="common">Allomyces javanicus var. macrogynus</name>
    <dbReference type="NCBI Taxonomy" id="578462"/>
    <lineage>
        <taxon>Eukaryota</taxon>
        <taxon>Fungi</taxon>
        <taxon>Fungi incertae sedis</taxon>
        <taxon>Blastocladiomycota</taxon>
        <taxon>Blastocladiomycetes</taxon>
        <taxon>Blastocladiales</taxon>
        <taxon>Blastocladiaceae</taxon>
        <taxon>Allomyces</taxon>
    </lineage>
</organism>
<dbReference type="Pfam" id="PF00909">
    <property type="entry name" value="Ammonium_transp"/>
    <property type="match status" value="1"/>
</dbReference>
<feature type="transmembrane region" description="Helical" evidence="8">
    <location>
        <begin position="133"/>
        <end position="156"/>
    </location>
</feature>
<dbReference type="SUPFAM" id="SSF111352">
    <property type="entry name" value="Ammonium transporter"/>
    <property type="match status" value="1"/>
</dbReference>
<evidence type="ECO:0000256" key="2">
    <source>
        <dbReference type="ARBA" id="ARBA00005887"/>
    </source>
</evidence>
<evidence type="ECO:0000259" key="9">
    <source>
        <dbReference type="Pfam" id="PF00909"/>
    </source>
</evidence>
<reference evidence="11" key="2">
    <citation type="submission" date="2009-11" db="EMBL/GenBank/DDBJ databases">
        <title>The Genome Sequence of Allomyces macrogynus strain ATCC 38327.</title>
        <authorList>
            <consortium name="The Broad Institute Genome Sequencing Platform"/>
            <person name="Russ C."/>
            <person name="Cuomo C."/>
            <person name="Shea T."/>
            <person name="Young S.K."/>
            <person name="Zeng Q."/>
            <person name="Koehrsen M."/>
            <person name="Haas B."/>
            <person name="Borodovsky M."/>
            <person name="Guigo R."/>
            <person name="Alvarado L."/>
            <person name="Berlin A."/>
            <person name="Borenstein D."/>
            <person name="Chen Z."/>
            <person name="Engels R."/>
            <person name="Freedman E."/>
            <person name="Gellesch M."/>
            <person name="Goldberg J."/>
            <person name="Griggs A."/>
            <person name="Gujja S."/>
            <person name="Heiman D."/>
            <person name="Hepburn T."/>
            <person name="Howarth C."/>
            <person name="Jen D."/>
            <person name="Larson L."/>
            <person name="Lewis B."/>
            <person name="Mehta T."/>
            <person name="Park D."/>
            <person name="Pearson M."/>
            <person name="Roberts A."/>
            <person name="Saif S."/>
            <person name="Shenoy N."/>
            <person name="Sisk P."/>
            <person name="Stolte C."/>
            <person name="Sykes S."/>
            <person name="Walk T."/>
            <person name="White J."/>
            <person name="Yandava C."/>
            <person name="Burger G."/>
            <person name="Gray M.W."/>
            <person name="Holland P.W.H."/>
            <person name="King N."/>
            <person name="Lang F.B.F."/>
            <person name="Roger A.J."/>
            <person name="Ruiz-Trillo I."/>
            <person name="Lander E."/>
            <person name="Nusbaum C."/>
        </authorList>
    </citation>
    <scope>NUCLEOTIDE SEQUENCE [LARGE SCALE GENOMIC DNA]</scope>
    <source>
        <strain evidence="11">ATCC 38327</strain>
    </source>
</reference>
<dbReference type="InterPro" id="IPR001905">
    <property type="entry name" value="Ammonium_transpt"/>
</dbReference>
<dbReference type="GO" id="GO:0008519">
    <property type="term" value="F:ammonium channel activity"/>
    <property type="evidence" value="ECO:0007669"/>
    <property type="project" value="InterPro"/>
</dbReference>
<comment type="subcellular location">
    <subcellularLocation>
        <location evidence="8">Cell membrane</location>
        <topology evidence="8">Multi-pass membrane protein</topology>
    </subcellularLocation>
    <subcellularLocation>
        <location evidence="1">Membrane</location>
        <topology evidence="1">Multi-pass membrane protein</topology>
    </subcellularLocation>
</comment>
<dbReference type="InterPro" id="IPR029020">
    <property type="entry name" value="Ammonium/urea_transptr"/>
</dbReference>
<keyword evidence="6 8" id="KW-0472">Membrane</keyword>
<dbReference type="Proteomes" id="UP000054350">
    <property type="component" value="Unassembled WGS sequence"/>
</dbReference>
<evidence type="ECO:0000256" key="4">
    <source>
        <dbReference type="ARBA" id="ARBA00022692"/>
    </source>
</evidence>
<gene>
    <name evidence="10" type="ORF">AMAG_02934</name>
</gene>
<accession>A0A0L0S468</accession>
<dbReference type="InterPro" id="IPR024041">
    <property type="entry name" value="NH4_transpt_AmtB-like_dom"/>
</dbReference>
<dbReference type="AlphaFoldDB" id="A0A0L0S468"/>
<keyword evidence="4 8" id="KW-0812">Transmembrane</keyword>
<feature type="transmembrane region" description="Helical" evidence="8">
    <location>
        <begin position="263"/>
        <end position="280"/>
    </location>
</feature>
<evidence type="ECO:0000256" key="8">
    <source>
        <dbReference type="RuleBase" id="RU362002"/>
    </source>
</evidence>
<dbReference type="InterPro" id="IPR018047">
    <property type="entry name" value="Ammonium_transpt_CS"/>
</dbReference>
<evidence type="ECO:0000256" key="5">
    <source>
        <dbReference type="ARBA" id="ARBA00022989"/>
    </source>
</evidence>
<comment type="similarity">
    <text evidence="2 8">Belongs to the ammonia transporter channel (TC 1.A.11.2) family.</text>
</comment>
<feature type="transmembrane region" description="Helical" evidence="8">
    <location>
        <begin position="235"/>
        <end position="256"/>
    </location>
</feature>
<dbReference type="VEuPathDB" id="FungiDB:AMAG_02934"/>
<dbReference type="Gene3D" id="1.10.3430.10">
    <property type="entry name" value="Ammonium transporter AmtB like domains"/>
    <property type="match status" value="1"/>
</dbReference>
<proteinExistence type="inferred from homology"/>
<evidence type="ECO:0000313" key="11">
    <source>
        <dbReference type="Proteomes" id="UP000054350"/>
    </source>
</evidence>
<dbReference type="NCBIfam" id="TIGR00836">
    <property type="entry name" value="amt"/>
    <property type="match status" value="1"/>
</dbReference>
<dbReference type="GO" id="GO:0005886">
    <property type="term" value="C:plasma membrane"/>
    <property type="evidence" value="ECO:0007669"/>
    <property type="project" value="UniProtKB-SubCell"/>
</dbReference>
<feature type="transmembrane region" description="Helical" evidence="8">
    <location>
        <begin position="176"/>
        <end position="192"/>
    </location>
</feature>
<feature type="transmembrane region" description="Helical" evidence="8">
    <location>
        <begin position="326"/>
        <end position="345"/>
    </location>
</feature>
<dbReference type="EMBL" id="GG745331">
    <property type="protein sequence ID" value="KNE57191.1"/>
    <property type="molecule type" value="Genomic_DNA"/>
</dbReference>
<dbReference type="OrthoDB" id="534912at2759"/>